<comment type="caution">
    <text evidence="1">The sequence shown here is derived from an EMBL/GenBank/DDBJ whole genome shotgun (WGS) entry which is preliminary data.</text>
</comment>
<organism evidence="1">
    <name type="scientific">human gut metagenome</name>
    <dbReference type="NCBI Taxonomy" id="408170"/>
    <lineage>
        <taxon>unclassified sequences</taxon>
        <taxon>metagenomes</taxon>
        <taxon>organismal metagenomes</taxon>
    </lineage>
</organism>
<name>K1TNA3_9ZZZZ</name>
<evidence type="ECO:0000313" key="1">
    <source>
        <dbReference type="EMBL" id="EKC71068.1"/>
    </source>
</evidence>
<dbReference type="Gene3D" id="1.10.3210.10">
    <property type="entry name" value="Hypothetical protein af1432"/>
    <property type="match status" value="1"/>
</dbReference>
<accession>K1TNA3</accession>
<protein>
    <submittedName>
        <fullName evidence="1">Uncharacterized protein</fullName>
    </submittedName>
</protein>
<proteinExistence type="predicted"/>
<reference evidence="1" key="1">
    <citation type="journal article" date="2013" name="Environ. Microbiol.">
        <title>Microbiota from the distal guts of lean and obese adolescents exhibit partial functional redundancy besides clear differences in community structure.</title>
        <authorList>
            <person name="Ferrer M."/>
            <person name="Ruiz A."/>
            <person name="Lanza F."/>
            <person name="Haange S.B."/>
            <person name="Oberbach A."/>
            <person name="Till H."/>
            <person name="Bargiela R."/>
            <person name="Campoy C."/>
            <person name="Segura M.T."/>
            <person name="Richter M."/>
            <person name="von Bergen M."/>
            <person name="Seifert J."/>
            <person name="Suarez A."/>
        </authorList>
    </citation>
    <scope>NUCLEOTIDE SEQUENCE</scope>
</reference>
<gene>
    <name evidence="1" type="ORF">OBE_03578</name>
</gene>
<dbReference type="AlphaFoldDB" id="K1TNA3"/>
<dbReference type="SUPFAM" id="SSF109604">
    <property type="entry name" value="HD-domain/PDEase-like"/>
    <property type="match status" value="1"/>
</dbReference>
<sequence>MQEKRPLYTANTEIRSEFERDYTRIIYSNAFKRMKHKTQVFFHQQMTIFVLE</sequence>
<dbReference type="EMBL" id="AJWZ01002398">
    <property type="protein sequence ID" value="EKC71068.1"/>
    <property type="molecule type" value="Genomic_DNA"/>
</dbReference>